<dbReference type="EMBL" id="JACHJG010000014">
    <property type="protein sequence ID" value="MBB4889735.1"/>
    <property type="molecule type" value="Genomic_DNA"/>
</dbReference>
<dbReference type="Proteomes" id="UP000556436">
    <property type="component" value="Unassembled WGS sequence"/>
</dbReference>
<proteinExistence type="predicted"/>
<dbReference type="AlphaFoldDB" id="A0A7W7LGD2"/>
<evidence type="ECO:0000313" key="2">
    <source>
        <dbReference type="EMBL" id="MBB4889735.1"/>
    </source>
</evidence>
<feature type="region of interest" description="Disordered" evidence="1">
    <location>
        <begin position="1"/>
        <end position="27"/>
    </location>
</feature>
<evidence type="ECO:0000313" key="3">
    <source>
        <dbReference type="Proteomes" id="UP000556436"/>
    </source>
</evidence>
<keyword evidence="3" id="KW-1185">Reference proteome</keyword>
<name>A0A7W7LGD2_STRNE</name>
<reference evidence="2 3" key="1">
    <citation type="submission" date="2020-08" db="EMBL/GenBank/DDBJ databases">
        <title>Genomic Encyclopedia of Type Strains, Phase III (KMG-III): the genomes of soil and plant-associated and newly described type strains.</title>
        <authorList>
            <person name="Whitman W."/>
        </authorList>
    </citation>
    <scope>NUCLEOTIDE SEQUENCE [LARGE SCALE GENOMIC DNA]</scope>
    <source>
        <strain evidence="2 3">CECT 3265</strain>
    </source>
</reference>
<accession>A0A7W7LGD2</accession>
<sequence length="88" mass="9065">MAVSGVRDTTVVPLHRAPDAGRTPVGLSFSGADDPLISADVGSRRSGLTSGPYRHDVLGGGHFSTPEIWRALPSRIVPTHFAASGSAS</sequence>
<organism evidence="2 3">
    <name type="scientific">Streptomyces netropsis</name>
    <name type="common">Streptoverticillium netropsis</name>
    <dbReference type="NCBI Taxonomy" id="55404"/>
    <lineage>
        <taxon>Bacteria</taxon>
        <taxon>Bacillati</taxon>
        <taxon>Actinomycetota</taxon>
        <taxon>Actinomycetes</taxon>
        <taxon>Kitasatosporales</taxon>
        <taxon>Streptomycetaceae</taxon>
        <taxon>Streptomyces</taxon>
    </lineage>
</organism>
<evidence type="ECO:0000256" key="1">
    <source>
        <dbReference type="SAM" id="MobiDB-lite"/>
    </source>
</evidence>
<protein>
    <submittedName>
        <fullName evidence="2">Uncharacterized protein</fullName>
    </submittedName>
</protein>
<gene>
    <name evidence="2" type="ORF">FHS38_005811</name>
</gene>
<comment type="caution">
    <text evidence="2">The sequence shown here is derived from an EMBL/GenBank/DDBJ whole genome shotgun (WGS) entry which is preliminary data.</text>
</comment>
<dbReference type="RefSeq" id="WP_221495451.1">
    <property type="nucleotide sequence ID" value="NZ_JACHJG010000014.1"/>
</dbReference>